<evidence type="ECO:0000313" key="4">
    <source>
        <dbReference type="Proteomes" id="UP000005744"/>
    </source>
</evidence>
<dbReference type="Proteomes" id="UP000005744">
    <property type="component" value="Unassembled WGS sequence"/>
</dbReference>
<protein>
    <submittedName>
        <fullName evidence="3">Phospholipase/lecithinase/hemolysin</fullName>
    </submittedName>
</protein>
<keyword evidence="2" id="KW-0732">Signal</keyword>
<dbReference type="HOGENOM" id="CLU_015101_3_2_6"/>
<dbReference type="OrthoDB" id="5292073at2"/>
<dbReference type="eggNOG" id="COG3240">
    <property type="taxonomic scope" value="Bacteria"/>
</dbReference>
<keyword evidence="1" id="KW-0378">Hydrolase</keyword>
<dbReference type="RefSeq" id="WP_002683211.1">
    <property type="nucleotide sequence ID" value="NZ_JH600070.1"/>
</dbReference>
<dbReference type="InterPro" id="IPR036514">
    <property type="entry name" value="SGNH_hydro_sf"/>
</dbReference>
<keyword evidence="4" id="KW-1185">Reference proteome</keyword>
<proteinExistence type="predicted"/>
<accession>I3CCL1</accession>
<dbReference type="InterPro" id="IPR001087">
    <property type="entry name" value="GDSL"/>
</dbReference>
<dbReference type="SUPFAM" id="SSF52266">
    <property type="entry name" value="SGNH hydrolase"/>
    <property type="match status" value="1"/>
</dbReference>
<feature type="chain" id="PRO_5003669094" evidence="2">
    <location>
        <begin position="22"/>
        <end position="380"/>
    </location>
</feature>
<organism evidence="3 4">
    <name type="scientific">Beggiatoa alba B18LD</name>
    <dbReference type="NCBI Taxonomy" id="395493"/>
    <lineage>
        <taxon>Bacteria</taxon>
        <taxon>Pseudomonadati</taxon>
        <taxon>Pseudomonadota</taxon>
        <taxon>Gammaproteobacteria</taxon>
        <taxon>Thiotrichales</taxon>
        <taxon>Thiotrichaceae</taxon>
        <taxon>Beggiatoa</taxon>
    </lineage>
</organism>
<gene>
    <name evidence="3" type="ORF">BegalDRAFT_0435</name>
</gene>
<sequence length="380" mass="41476">MRNFLINVLLLTILQPAISVANPYQAIYVFGDSLSDTGRIYQLSGGSLPASPPYYQGRFSNGSIWVEYLAEQLQLTYDANTNFAWGGAETGTSFLPQGLKTQVNNYLRSNPQADPTGLYLVGAGSNDFFVFGNDATEANIQTTVDNVISVVTQLHEAGAQFIAVLNVPDLGLTPSGQTQNTDGTLTNIIAQYNASLYARLNQLNYSVAYIDAFSTLRNLVTTPALLNLENVTEPCLQTTPTQQICDNPNSYLFWDDKHPTTVVHQNIATQTYQLIQQAEYLPETGNLQLPVVTVTDAQGNTSTFQAVLQQQTSPEWHFAVTQLTTTAVQTGLAPASIYHAETGDLEIPRVYVGTQACQVTLSLTADTTQLLFYLKTVSCD</sequence>
<dbReference type="InterPro" id="IPR051058">
    <property type="entry name" value="GDSL_Est/Lipase"/>
</dbReference>
<dbReference type="GO" id="GO:0006629">
    <property type="term" value="P:lipid metabolic process"/>
    <property type="evidence" value="ECO:0007669"/>
    <property type="project" value="InterPro"/>
</dbReference>
<dbReference type="EMBL" id="JH600070">
    <property type="protein sequence ID" value="EIJ41354.1"/>
    <property type="molecule type" value="Genomic_DNA"/>
</dbReference>
<dbReference type="Gene3D" id="3.40.50.1110">
    <property type="entry name" value="SGNH hydrolase"/>
    <property type="match status" value="1"/>
</dbReference>
<dbReference type="InterPro" id="IPR008265">
    <property type="entry name" value="Lipase_GDSL_AS"/>
</dbReference>
<reference evidence="3 4" key="1">
    <citation type="submission" date="2011-11" db="EMBL/GenBank/DDBJ databases">
        <title>Improved High-Quality Draft sequence of Beggiatoa alba B18lD.</title>
        <authorList>
            <consortium name="US DOE Joint Genome Institute"/>
            <person name="Lucas S."/>
            <person name="Han J."/>
            <person name="Lapidus A."/>
            <person name="Cheng J.-F."/>
            <person name="Goodwin L."/>
            <person name="Pitluck S."/>
            <person name="Peters L."/>
            <person name="Mikhailova N."/>
            <person name="Held B."/>
            <person name="Detter J.C."/>
            <person name="Han C."/>
            <person name="Tapia R."/>
            <person name="Land M."/>
            <person name="Hauser L."/>
            <person name="Kyrpides N."/>
            <person name="Ivanova N."/>
            <person name="Pagani I."/>
            <person name="Samuel K."/>
            <person name="Teske A."/>
            <person name="Mueller J."/>
            <person name="Woyke T."/>
        </authorList>
    </citation>
    <scope>NUCLEOTIDE SEQUENCE [LARGE SCALE GENOMIC DNA]</scope>
    <source>
        <strain evidence="3 4">B18LD</strain>
    </source>
</reference>
<dbReference type="CDD" id="cd01846">
    <property type="entry name" value="fatty_acyltransferase_like"/>
    <property type="match status" value="1"/>
</dbReference>
<dbReference type="STRING" id="395493.BegalDRAFT_0435"/>
<dbReference type="PANTHER" id="PTHR45648">
    <property type="entry name" value="GDSL LIPASE/ACYLHYDROLASE FAMILY PROTEIN (AFU_ORTHOLOGUE AFUA_4G14700)"/>
    <property type="match status" value="1"/>
</dbReference>
<dbReference type="GO" id="GO:0016298">
    <property type="term" value="F:lipase activity"/>
    <property type="evidence" value="ECO:0007669"/>
    <property type="project" value="InterPro"/>
</dbReference>
<evidence type="ECO:0000256" key="2">
    <source>
        <dbReference type="SAM" id="SignalP"/>
    </source>
</evidence>
<evidence type="ECO:0000313" key="3">
    <source>
        <dbReference type="EMBL" id="EIJ41354.1"/>
    </source>
</evidence>
<dbReference type="PROSITE" id="PS01098">
    <property type="entry name" value="LIPASE_GDSL_SER"/>
    <property type="match status" value="1"/>
</dbReference>
<dbReference type="AlphaFoldDB" id="I3CCL1"/>
<name>I3CCL1_9GAMM</name>
<dbReference type="Pfam" id="PF00657">
    <property type="entry name" value="Lipase_GDSL"/>
    <property type="match status" value="1"/>
</dbReference>
<dbReference type="PANTHER" id="PTHR45648:SF22">
    <property type="entry name" value="GDSL LIPASE_ACYLHYDROLASE FAMILY PROTEIN (AFU_ORTHOLOGUE AFUA_4G14700)"/>
    <property type="match status" value="1"/>
</dbReference>
<feature type="signal peptide" evidence="2">
    <location>
        <begin position="1"/>
        <end position="21"/>
    </location>
</feature>
<evidence type="ECO:0000256" key="1">
    <source>
        <dbReference type="ARBA" id="ARBA00022801"/>
    </source>
</evidence>